<dbReference type="InterPro" id="IPR036864">
    <property type="entry name" value="Zn2-C6_fun-type_DNA-bd_sf"/>
</dbReference>
<dbReference type="PROSITE" id="PS00463">
    <property type="entry name" value="ZN2_CY6_FUNGAL_1"/>
    <property type="match status" value="1"/>
</dbReference>
<evidence type="ECO:0000313" key="9">
    <source>
        <dbReference type="Proteomes" id="UP000809789"/>
    </source>
</evidence>
<dbReference type="PANTHER" id="PTHR31845">
    <property type="entry name" value="FINGER DOMAIN PROTEIN, PUTATIVE-RELATED"/>
    <property type="match status" value="1"/>
</dbReference>
<keyword evidence="2" id="KW-0805">Transcription regulation</keyword>
<evidence type="ECO:0000259" key="7">
    <source>
        <dbReference type="PROSITE" id="PS50048"/>
    </source>
</evidence>
<protein>
    <recommendedName>
        <fullName evidence="7">Zn(2)-C6 fungal-type domain-containing protein</fullName>
    </recommendedName>
</protein>
<gene>
    <name evidence="8" type="ORF">KVT40_004094</name>
</gene>
<evidence type="ECO:0000256" key="5">
    <source>
        <dbReference type="ARBA" id="ARBA00023242"/>
    </source>
</evidence>
<dbReference type="PROSITE" id="PS50048">
    <property type="entry name" value="ZN2_CY6_FUNGAL_2"/>
    <property type="match status" value="1"/>
</dbReference>
<feature type="domain" description="Zn(2)-C6 fungal-type" evidence="7">
    <location>
        <begin position="11"/>
        <end position="45"/>
    </location>
</feature>
<dbReference type="GO" id="GO:0005634">
    <property type="term" value="C:nucleus"/>
    <property type="evidence" value="ECO:0007669"/>
    <property type="project" value="UniProtKB-SubCell"/>
</dbReference>
<keyword evidence="4" id="KW-0804">Transcription</keyword>
<evidence type="ECO:0000256" key="3">
    <source>
        <dbReference type="ARBA" id="ARBA00023125"/>
    </source>
</evidence>
<evidence type="ECO:0000256" key="4">
    <source>
        <dbReference type="ARBA" id="ARBA00023163"/>
    </source>
</evidence>
<evidence type="ECO:0000256" key="1">
    <source>
        <dbReference type="ARBA" id="ARBA00004123"/>
    </source>
</evidence>
<reference evidence="8" key="1">
    <citation type="submission" date="2021-07" db="EMBL/GenBank/DDBJ databases">
        <title>Elsinoe batatas strain:CRI-CJ2 Genome sequencing and assembly.</title>
        <authorList>
            <person name="Huang L."/>
        </authorList>
    </citation>
    <scope>NUCLEOTIDE SEQUENCE</scope>
    <source>
        <strain evidence="8">CRI-CJ2</strain>
    </source>
</reference>
<dbReference type="InterPro" id="IPR051089">
    <property type="entry name" value="prtT"/>
</dbReference>
<dbReference type="SUPFAM" id="SSF57701">
    <property type="entry name" value="Zn2/Cys6 DNA-binding domain"/>
    <property type="match status" value="1"/>
</dbReference>
<evidence type="ECO:0000256" key="6">
    <source>
        <dbReference type="SAM" id="MobiDB-lite"/>
    </source>
</evidence>
<comment type="caution">
    <text evidence="8">The sequence shown here is derived from an EMBL/GenBank/DDBJ whole genome shotgun (WGS) entry which is preliminary data.</text>
</comment>
<dbReference type="CDD" id="cd12148">
    <property type="entry name" value="fungal_TF_MHR"/>
    <property type="match status" value="1"/>
</dbReference>
<dbReference type="InterPro" id="IPR001138">
    <property type="entry name" value="Zn2Cys6_DnaBD"/>
</dbReference>
<dbReference type="GO" id="GO:0008270">
    <property type="term" value="F:zinc ion binding"/>
    <property type="evidence" value="ECO:0007669"/>
    <property type="project" value="InterPro"/>
</dbReference>
<proteinExistence type="predicted"/>
<dbReference type="GO" id="GO:0000981">
    <property type="term" value="F:DNA-binding transcription factor activity, RNA polymerase II-specific"/>
    <property type="evidence" value="ECO:0007669"/>
    <property type="project" value="InterPro"/>
</dbReference>
<feature type="compositionally biased region" description="Low complexity" evidence="6">
    <location>
        <begin position="98"/>
        <end position="118"/>
    </location>
</feature>
<keyword evidence="3" id="KW-0238">DNA-binding</keyword>
<dbReference type="EMBL" id="JAESVG020000004">
    <property type="protein sequence ID" value="KAG8628221.1"/>
    <property type="molecule type" value="Genomic_DNA"/>
</dbReference>
<feature type="compositionally biased region" description="Basic residues" evidence="6">
    <location>
        <begin position="75"/>
        <end position="88"/>
    </location>
</feature>
<dbReference type="GO" id="GO:0000976">
    <property type="term" value="F:transcription cis-regulatory region binding"/>
    <property type="evidence" value="ECO:0007669"/>
    <property type="project" value="TreeGrafter"/>
</dbReference>
<name>A0A8K0L5T7_9PEZI</name>
<keyword evidence="5" id="KW-0539">Nucleus</keyword>
<dbReference type="PANTHER" id="PTHR31845:SF39">
    <property type="entry name" value="TRANSCRIPTION FACTOR PBCR-RELATED"/>
    <property type="match status" value="1"/>
</dbReference>
<feature type="region of interest" description="Disordered" evidence="6">
    <location>
        <begin position="70"/>
        <end position="119"/>
    </location>
</feature>
<dbReference type="AlphaFoldDB" id="A0A8K0L5T7"/>
<comment type="subcellular location">
    <subcellularLocation>
        <location evidence="1">Nucleus</location>
    </subcellularLocation>
</comment>
<dbReference type="Gene3D" id="4.10.240.10">
    <property type="entry name" value="Zn(2)-C6 fungal-type DNA-binding domain"/>
    <property type="match status" value="1"/>
</dbReference>
<dbReference type="CDD" id="cd00067">
    <property type="entry name" value="GAL4"/>
    <property type="match status" value="1"/>
</dbReference>
<dbReference type="OrthoDB" id="3365636at2759"/>
<sequence>MPPKVPTQRHACERCRTSKLRCLVDTVKSHGRCRRCHDADVECIFESMAPRQKRRRIDTRLSALEVQVRELQGRSTKHGRVPQAHRGRGIAIDPPSTESSSDARGSSLSSAPSPELPSTVDGDIIPGLLAAEMLSPAQAVRLLEDFKQHALREYPVLPLPHSLGFQELCVTRPTLLLALITAGARGTDPILFDLLHQRLIRHLSEEVVIEGKRSIELLQAVLIAEIWYNPPSDLRRLNFYLWIQIAATMASQLGLWWDSRVLETARQHRASGADLERLRTGACAYLCMSTVAVSSRRSRMVDINEDVIEAHGGLCLESDEPNDLLLHDWLQIQMVSEEVGQLRALSTHSLPGQLASLSRLEDKLSGKIRYGDGWTVSLRIHHHWTRIQLGEMLLRTHMNIDNASTLTAGTVRAITSIMQDCHDIIDTLVQSAPVTYLHCPTVTTVRALYAGRELLTLQGLVDSEQSPYFGLLAQSVVRSQQYLDKLRGFLSHVGGDPGHQVPVMALKLIAKLNATSFPGNDHGLNVRENDLDDVTAATLPDVVRAAVPPVPNTLRCGQTSSSDFNDNQTAMDTSATGSWIDIPDLDLLTMPGLDFIDYTPWNG</sequence>
<keyword evidence="9" id="KW-1185">Reference proteome</keyword>
<evidence type="ECO:0000256" key="2">
    <source>
        <dbReference type="ARBA" id="ARBA00023015"/>
    </source>
</evidence>
<organism evidence="8 9">
    <name type="scientific">Elsinoe batatas</name>
    <dbReference type="NCBI Taxonomy" id="2601811"/>
    <lineage>
        <taxon>Eukaryota</taxon>
        <taxon>Fungi</taxon>
        <taxon>Dikarya</taxon>
        <taxon>Ascomycota</taxon>
        <taxon>Pezizomycotina</taxon>
        <taxon>Dothideomycetes</taxon>
        <taxon>Dothideomycetidae</taxon>
        <taxon>Myriangiales</taxon>
        <taxon>Elsinoaceae</taxon>
        <taxon>Elsinoe</taxon>
    </lineage>
</organism>
<accession>A0A8K0L5T7</accession>
<evidence type="ECO:0000313" key="8">
    <source>
        <dbReference type="EMBL" id="KAG8628221.1"/>
    </source>
</evidence>
<dbReference type="Proteomes" id="UP000809789">
    <property type="component" value="Unassembled WGS sequence"/>
</dbReference>